<dbReference type="Proteomes" id="UP000008810">
    <property type="component" value="Chromosome 1"/>
</dbReference>
<feature type="chain" id="PRO_5043129380" description="Phytocyanin domain-containing protein" evidence="4">
    <location>
        <begin position="34"/>
        <end position="187"/>
    </location>
</feature>
<dbReference type="OrthoDB" id="1921208at2759"/>
<dbReference type="InterPro" id="IPR003245">
    <property type="entry name" value="Phytocyanin_dom"/>
</dbReference>
<dbReference type="Pfam" id="PF02298">
    <property type="entry name" value="Cu_bind_like"/>
    <property type="match status" value="1"/>
</dbReference>
<keyword evidence="2" id="KW-0186">Copper</keyword>
<dbReference type="AlphaFoldDB" id="A0A0Q3JX84"/>
<keyword evidence="8" id="KW-1185">Reference proteome</keyword>
<dbReference type="ExpressionAtlas" id="A0A0Q3JX84">
    <property type="expression patterns" value="baseline and differential"/>
</dbReference>
<dbReference type="SUPFAM" id="SSF49503">
    <property type="entry name" value="Cupredoxins"/>
    <property type="match status" value="1"/>
</dbReference>
<evidence type="ECO:0000313" key="7">
    <source>
        <dbReference type="EnsemblPlants" id="KQK16676"/>
    </source>
</evidence>
<evidence type="ECO:0000256" key="4">
    <source>
        <dbReference type="SAM" id="SignalP"/>
    </source>
</evidence>
<dbReference type="EMBL" id="CM000880">
    <property type="protein sequence ID" value="KQK16676.1"/>
    <property type="molecule type" value="Genomic_DNA"/>
</dbReference>
<evidence type="ECO:0000259" key="5">
    <source>
        <dbReference type="PROSITE" id="PS51485"/>
    </source>
</evidence>
<dbReference type="GeneID" id="100823632"/>
<dbReference type="EnsemblPlants" id="KQK16676">
    <property type="protein sequence ID" value="KQK16676"/>
    <property type="gene ID" value="BRADI_1g29910v3"/>
</dbReference>
<feature type="transmembrane region" description="Helical" evidence="3">
    <location>
        <begin position="167"/>
        <end position="186"/>
    </location>
</feature>
<keyword evidence="3" id="KW-0472">Membrane</keyword>
<dbReference type="RefSeq" id="XP_003560317.1">
    <property type="nucleotide sequence ID" value="XM_003560269.4"/>
</dbReference>
<evidence type="ECO:0000313" key="6">
    <source>
        <dbReference type="EMBL" id="KQK16676.1"/>
    </source>
</evidence>
<dbReference type="GO" id="GO:0046872">
    <property type="term" value="F:metal ion binding"/>
    <property type="evidence" value="ECO:0007669"/>
    <property type="project" value="UniProtKB-KW"/>
</dbReference>
<dbReference type="PANTHER" id="PTHR33021:SF554">
    <property type="entry name" value="OS06G0721800 PROTEIN"/>
    <property type="match status" value="1"/>
</dbReference>
<dbReference type="GO" id="GO:0005886">
    <property type="term" value="C:plasma membrane"/>
    <property type="evidence" value="ECO:0000318"/>
    <property type="project" value="GO_Central"/>
</dbReference>
<dbReference type="GO" id="GO:0009055">
    <property type="term" value="F:electron transfer activity"/>
    <property type="evidence" value="ECO:0007669"/>
    <property type="project" value="InterPro"/>
</dbReference>
<reference evidence="6 7" key="1">
    <citation type="journal article" date="2010" name="Nature">
        <title>Genome sequencing and analysis of the model grass Brachypodium distachyon.</title>
        <authorList>
            <consortium name="International Brachypodium Initiative"/>
        </authorList>
    </citation>
    <scope>NUCLEOTIDE SEQUENCE [LARGE SCALE GENOMIC DNA]</scope>
    <source>
        <strain evidence="6 7">Bd21</strain>
    </source>
</reference>
<dbReference type="Gramene" id="KQK16676">
    <property type="protein sequence ID" value="KQK16676"/>
    <property type="gene ID" value="BRADI_1g29910v3"/>
</dbReference>
<dbReference type="STRING" id="15368.A0A0Q3JX84"/>
<keyword evidence="3" id="KW-1133">Transmembrane helix</keyword>
<evidence type="ECO:0000256" key="2">
    <source>
        <dbReference type="ARBA" id="ARBA00023008"/>
    </source>
</evidence>
<dbReference type="PROSITE" id="PS51485">
    <property type="entry name" value="PHYTOCYANIN"/>
    <property type="match status" value="1"/>
</dbReference>
<dbReference type="InterPro" id="IPR008972">
    <property type="entry name" value="Cupredoxin"/>
</dbReference>
<keyword evidence="3" id="KW-0812">Transmembrane</keyword>
<feature type="signal peptide" evidence="4">
    <location>
        <begin position="1"/>
        <end position="33"/>
    </location>
</feature>
<name>A0A0Q3JX84_BRADI</name>
<dbReference type="PROSITE" id="PS00196">
    <property type="entry name" value="COPPER_BLUE"/>
    <property type="match status" value="1"/>
</dbReference>
<dbReference type="InterPro" id="IPR028871">
    <property type="entry name" value="BlueCu_1_BS"/>
</dbReference>
<dbReference type="CDD" id="cd04216">
    <property type="entry name" value="Phytocyanin"/>
    <property type="match status" value="1"/>
</dbReference>
<evidence type="ECO:0000256" key="3">
    <source>
        <dbReference type="SAM" id="Phobius"/>
    </source>
</evidence>
<dbReference type="FunFam" id="2.60.40.420:FF:000074">
    <property type="entry name" value="Blue copper binding protein-like"/>
    <property type="match status" value="1"/>
</dbReference>
<proteinExistence type="predicted"/>
<dbReference type="Gene3D" id="2.60.40.420">
    <property type="entry name" value="Cupredoxins - blue copper proteins"/>
    <property type="match status" value="1"/>
</dbReference>
<dbReference type="PANTHER" id="PTHR33021">
    <property type="entry name" value="BLUE COPPER PROTEIN"/>
    <property type="match status" value="1"/>
</dbReference>
<organism evidence="6">
    <name type="scientific">Brachypodium distachyon</name>
    <name type="common">Purple false brome</name>
    <name type="synonym">Trachynia distachya</name>
    <dbReference type="NCBI Taxonomy" id="15368"/>
    <lineage>
        <taxon>Eukaryota</taxon>
        <taxon>Viridiplantae</taxon>
        <taxon>Streptophyta</taxon>
        <taxon>Embryophyta</taxon>
        <taxon>Tracheophyta</taxon>
        <taxon>Spermatophyta</taxon>
        <taxon>Magnoliopsida</taxon>
        <taxon>Liliopsida</taxon>
        <taxon>Poales</taxon>
        <taxon>Poaceae</taxon>
        <taxon>BOP clade</taxon>
        <taxon>Pooideae</taxon>
        <taxon>Stipodae</taxon>
        <taxon>Brachypodieae</taxon>
        <taxon>Brachypodium</taxon>
    </lineage>
</organism>
<keyword evidence="1" id="KW-0479">Metal-binding</keyword>
<evidence type="ECO:0000256" key="1">
    <source>
        <dbReference type="ARBA" id="ARBA00022723"/>
    </source>
</evidence>
<dbReference type="KEGG" id="bdi:100823632"/>
<feature type="domain" description="Phytocyanin" evidence="5">
    <location>
        <begin position="34"/>
        <end position="139"/>
    </location>
</feature>
<sequence>MAPPPSQSCRRRLQLMAAFVFVSGLLLIQPAGAAEYVVGDGSTPNGWDTGTNYASWAQTHSFAAGDVLVFEYVKSQHNVYEVTEAAYRSCDVSGAGDVLATYGTGYDKVRLAEARAYWFICQIPGHCMGGMKLAVNVSAGPPGGGVPASPSLPSAPSSSAPGGCRSLVAWGALVVLIASFGQLCWAS</sequence>
<reference evidence="6" key="2">
    <citation type="submission" date="2017-06" db="EMBL/GenBank/DDBJ databases">
        <title>WGS assembly of Brachypodium distachyon.</title>
        <authorList>
            <consortium name="The International Brachypodium Initiative"/>
            <person name="Lucas S."/>
            <person name="Harmon-Smith M."/>
            <person name="Lail K."/>
            <person name="Tice H."/>
            <person name="Grimwood J."/>
            <person name="Bruce D."/>
            <person name="Barry K."/>
            <person name="Shu S."/>
            <person name="Lindquist E."/>
            <person name="Wang M."/>
            <person name="Pitluck S."/>
            <person name="Vogel J.P."/>
            <person name="Garvin D.F."/>
            <person name="Mockler T.C."/>
            <person name="Schmutz J."/>
            <person name="Rokhsar D."/>
            <person name="Bevan M.W."/>
        </authorList>
    </citation>
    <scope>NUCLEOTIDE SEQUENCE</scope>
    <source>
        <strain evidence="6">Bd21</strain>
    </source>
</reference>
<accession>A0A0Q3JX84</accession>
<keyword evidence="4" id="KW-0732">Signal</keyword>
<protein>
    <recommendedName>
        <fullName evidence="5">Phytocyanin domain-containing protein</fullName>
    </recommendedName>
</protein>
<dbReference type="InterPro" id="IPR039391">
    <property type="entry name" value="Phytocyanin-like"/>
</dbReference>
<evidence type="ECO:0000313" key="8">
    <source>
        <dbReference type="Proteomes" id="UP000008810"/>
    </source>
</evidence>
<reference evidence="7" key="3">
    <citation type="submission" date="2018-08" db="UniProtKB">
        <authorList>
            <consortium name="EnsemblPlants"/>
        </authorList>
    </citation>
    <scope>IDENTIFICATION</scope>
    <source>
        <strain evidence="7">cv. Bd21</strain>
    </source>
</reference>
<gene>
    <name evidence="7" type="primary">LOC100823632</name>
    <name evidence="6" type="ORF">BRADI_1g29910v3</name>
</gene>